<evidence type="ECO:0000313" key="2">
    <source>
        <dbReference type="EMBL" id="ROP91320.1"/>
    </source>
</evidence>
<evidence type="ECO:0000256" key="1">
    <source>
        <dbReference type="SAM" id="Phobius"/>
    </source>
</evidence>
<reference evidence="2 3" key="1">
    <citation type="submission" date="2018-11" db="EMBL/GenBank/DDBJ databases">
        <title>Genomic Encyclopedia of Type Strains, Phase IV (KMG-IV): sequencing the most valuable type-strain genomes for metagenomic binning, comparative biology and taxonomic classification.</title>
        <authorList>
            <person name="Goeker M."/>
        </authorList>
    </citation>
    <scope>NUCLEOTIDE SEQUENCE [LARGE SCALE GENOMIC DNA]</scope>
    <source>
        <strain evidence="2 3">DSM 5900</strain>
    </source>
</reference>
<feature type="transmembrane region" description="Helical" evidence="1">
    <location>
        <begin position="20"/>
        <end position="39"/>
    </location>
</feature>
<keyword evidence="1" id="KW-0472">Membrane</keyword>
<feature type="transmembrane region" description="Helical" evidence="1">
    <location>
        <begin position="395"/>
        <end position="412"/>
    </location>
</feature>
<feature type="transmembrane region" description="Helical" evidence="1">
    <location>
        <begin position="418"/>
        <end position="436"/>
    </location>
</feature>
<feature type="transmembrane region" description="Helical" evidence="1">
    <location>
        <begin position="341"/>
        <end position="359"/>
    </location>
</feature>
<keyword evidence="1" id="KW-1133">Transmembrane helix</keyword>
<feature type="transmembrane region" description="Helical" evidence="1">
    <location>
        <begin position="365"/>
        <end position="383"/>
    </location>
</feature>
<dbReference type="OrthoDB" id="9791851at2"/>
<feature type="transmembrane region" description="Helical" evidence="1">
    <location>
        <begin position="311"/>
        <end position="329"/>
    </location>
</feature>
<dbReference type="PIRSF" id="PIRSF004548">
    <property type="entry name" value="CreD"/>
    <property type="match status" value="1"/>
</dbReference>
<organism evidence="2 3">
    <name type="scientific">Stella humosa</name>
    <dbReference type="NCBI Taxonomy" id="94"/>
    <lineage>
        <taxon>Bacteria</taxon>
        <taxon>Pseudomonadati</taxon>
        <taxon>Pseudomonadota</taxon>
        <taxon>Alphaproteobacteria</taxon>
        <taxon>Rhodospirillales</taxon>
        <taxon>Stellaceae</taxon>
        <taxon>Stella</taxon>
    </lineage>
</organism>
<dbReference type="PANTHER" id="PTHR30092">
    <property type="entry name" value="INNER MEMBRANE PROTEIN CRED"/>
    <property type="match status" value="1"/>
</dbReference>
<dbReference type="Pfam" id="PF06123">
    <property type="entry name" value="CreD"/>
    <property type="match status" value="1"/>
</dbReference>
<keyword evidence="1" id="KW-0812">Transmembrane</keyword>
<evidence type="ECO:0000313" key="3">
    <source>
        <dbReference type="Proteomes" id="UP000278222"/>
    </source>
</evidence>
<dbReference type="GO" id="GO:0005886">
    <property type="term" value="C:plasma membrane"/>
    <property type="evidence" value="ECO:0007669"/>
    <property type="project" value="TreeGrafter"/>
</dbReference>
<accession>A0A3N1LJ39</accession>
<dbReference type="PANTHER" id="PTHR30092:SF0">
    <property type="entry name" value="INNER MEMBRANE PROTEIN CRED"/>
    <property type="match status" value="1"/>
</dbReference>
<dbReference type="Proteomes" id="UP000278222">
    <property type="component" value="Unassembled WGS sequence"/>
</dbReference>
<dbReference type="RefSeq" id="WP_123691096.1">
    <property type="nucleotide sequence ID" value="NZ_AP019700.1"/>
</dbReference>
<keyword evidence="3" id="KW-1185">Reference proteome</keyword>
<dbReference type="InterPro" id="IPR010364">
    <property type="entry name" value="Uncharacterised_IM_CreD"/>
</dbReference>
<dbReference type="AlphaFoldDB" id="A0A3N1LJ39"/>
<comment type="caution">
    <text evidence="2">The sequence shown here is derived from an EMBL/GenBank/DDBJ whole genome shotgun (WGS) entry which is preliminary data.</text>
</comment>
<sequence>MTAAGPVSPIPARLRGGPAVKVVLVGMLVFALLIPLFLVHDAIQERHGRHREAVAEIGFAWGRPQALVGPVLVVPYAEDRKDTDGRVVTLRHRLFLFPERLEVAGELAPEVRYRGLFEAVVYRADVKVRASFTQPDLQALAGPRARIEPREAYLAVGLSDPRSIDPGFALTVDGRAVATAPDSGLRSGSLSWLRGALPVEADGTGRSFAVAFDMRFNGSERLLFAPLGKDTRATLGGAWPSPSFTGAFLPTDRRVTDDRFDASWAVSWFGRGFGESWAGGEAGDPGQTLEASLFGATLLQTVSPYRLVERAAKYGILFLVLTFAVYLLFELKGGLRIGIVSYGLVGLSLCLFYILLLALSEPFGFAPAYGAAALAVVVQASLYTSAVSRSLGRGALFGGLLAGLYGVLFVLLGLESYALLLGAVLLFAALSAVMYLTRRIDWQARGPVERAAPTV</sequence>
<name>A0A3N1LJ39_9PROT</name>
<dbReference type="NCBIfam" id="NF008712">
    <property type="entry name" value="PRK11715.1-1"/>
    <property type="match status" value="1"/>
</dbReference>
<gene>
    <name evidence="2" type="ORF">EDC65_3186</name>
</gene>
<proteinExistence type="predicted"/>
<dbReference type="EMBL" id="RJKX01000014">
    <property type="protein sequence ID" value="ROP91320.1"/>
    <property type="molecule type" value="Genomic_DNA"/>
</dbReference>
<protein>
    <submittedName>
        <fullName evidence="2">Inner membrane protein</fullName>
    </submittedName>
</protein>